<evidence type="ECO:0000256" key="4">
    <source>
        <dbReference type="RuleBase" id="RU003719"/>
    </source>
</evidence>
<comment type="similarity">
    <text evidence="1 4">Belongs to the D-isomer specific 2-hydroxyacid dehydrogenase family.</text>
</comment>
<dbReference type="InterPro" id="IPR050857">
    <property type="entry name" value="D-2-hydroxyacid_DH"/>
</dbReference>
<evidence type="ECO:0000259" key="6">
    <source>
        <dbReference type="Pfam" id="PF02826"/>
    </source>
</evidence>
<evidence type="ECO:0000313" key="8">
    <source>
        <dbReference type="Proteomes" id="UP000199046"/>
    </source>
</evidence>
<dbReference type="AlphaFoldDB" id="A0A1I1G9N8"/>
<dbReference type="PROSITE" id="PS00670">
    <property type="entry name" value="D_2_HYDROXYACID_DH_2"/>
    <property type="match status" value="1"/>
</dbReference>
<dbReference type="EMBL" id="FOLY01000001">
    <property type="protein sequence ID" value="SFC06053.1"/>
    <property type="molecule type" value="Genomic_DNA"/>
</dbReference>
<keyword evidence="8" id="KW-1185">Reference proteome</keyword>
<dbReference type="InterPro" id="IPR006140">
    <property type="entry name" value="D-isomer_DH_NAD-bd"/>
</dbReference>
<proteinExistence type="inferred from homology"/>
<evidence type="ECO:0000256" key="1">
    <source>
        <dbReference type="ARBA" id="ARBA00005854"/>
    </source>
</evidence>
<dbReference type="OrthoDB" id="9805416at2"/>
<dbReference type="InterPro" id="IPR029753">
    <property type="entry name" value="D-isomer_DH_CS"/>
</dbReference>
<sequence>MFSLPRLVVCGSQRESPELAKQPVILVTGPYLAEEARQHAEAAGYTVSHTPSYPTPDVLVEHIQRLDPVGVVARMGQFGAEAMAVGRSLKVVSKHGAGVDNIDVEAATRHGVQVIRAAGGNAVSVAEHAVALMFATVKRLLPLDGGMRQGRWEKAEFLGRELSGMRLGLVGGGAIAAAVARIVQGMGLEVAVYDPYASTESITALGAQHIEDIETLLARSDIVSLHCPLTDANAHLLNAKTLALMPENSYVVNTSRGGLIDEKALMAALESGHIAGAGLDTFEREPPEGINPLAASERVILTPHIAGVTEEAGTRVGVLAVSGIVDFIAGKALPPARLVNSTAETTCL</sequence>
<evidence type="ECO:0000256" key="2">
    <source>
        <dbReference type="ARBA" id="ARBA00023002"/>
    </source>
</evidence>
<dbReference type="PANTHER" id="PTHR42789">
    <property type="entry name" value="D-ISOMER SPECIFIC 2-HYDROXYACID DEHYDROGENASE FAMILY PROTEIN (AFU_ORTHOLOGUE AFUA_6G10090)"/>
    <property type="match status" value="1"/>
</dbReference>
<dbReference type="Proteomes" id="UP000199046">
    <property type="component" value="Unassembled WGS sequence"/>
</dbReference>
<dbReference type="SUPFAM" id="SSF52283">
    <property type="entry name" value="Formate/glycerate dehydrogenase catalytic domain-like"/>
    <property type="match status" value="1"/>
</dbReference>
<feature type="domain" description="D-isomer specific 2-hydroxyacid dehydrogenase catalytic" evidence="5">
    <location>
        <begin position="26"/>
        <end position="333"/>
    </location>
</feature>
<reference evidence="8" key="1">
    <citation type="submission" date="2016-10" db="EMBL/GenBank/DDBJ databases">
        <authorList>
            <person name="Varghese N."/>
            <person name="Submissions S."/>
        </authorList>
    </citation>
    <scope>NUCLEOTIDE SEQUENCE [LARGE SCALE GENOMIC DNA]</scope>
    <source>
        <strain evidence="8">DSM 23439</strain>
    </source>
</reference>
<accession>A0A1I1G9N8</accession>
<dbReference type="PROSITE" id="PS00671">
    <property type="entry name" value="D_2_HYDROXYACID_DH_3"/>
    <property type="match status" value="1"/>
</dbReference>
<evidence type="ECO:0000259" key="5">
    <source>
        <dbReference type="Pfam" id="PF00389"/>
    </source>
</evidence>
<dbReference type="GO" id="GO:0051287">
    <property type="term" value="F:NAD binding"/>
    <property type="evidence" value="ECO:0007669"/>
    <property type="project" value="InterPro"/>
</dbReference>
<dbReference type="STRING" id="402385.SAMN05421848_0395"/>
<dbReference type="Pfam" id="PF00389">
    <property type="entry name" value="2-Hacid_dh"/>
    <property type="match status" value="1"/>
</dbReference>
<gene>
    <name evidence="7" type="ORF">SAMN05421848_0395</name>
</gene>
<keyword evidence="2 4" id="KW-0560">Oxidoreductase</keyword>
<dbReference type="CDD" id="cd12173">
    <property type="entry name" value="PGDH_4"/>
    <property type="match status" value="1"/>
</dbReference>
<dbReference type="Gene3D" id="3.40.50.720">
    <property type="entry name" value="NAD(P)-binding Rossmann-like Domain"/>
    <property type="match status" value="2"/>
</dbReference>
<dbReference type="FunFam" id="3.40.50.720:FF:000203">
    <property type="entry name" value="D-3-phosphoglycerate dehydrogenase (SerA)"/>
    <property type="match status" value="1"/>
</dbReference>
<dbReference type="GO" id="GO:0016616">
    <property type="term" value="F:oxidoreductase activity, acting on the CH-OH group of donors, NAD or NADP as acceptor"/>
    <property type="evidence" value="ECO:0007669"/>
    <property type="project" value="InterPro"/>
</dbReference>
<feature type="domain" description="D-isomer specific 2-hydroxyacid dehydrogenase NAD-binding" evidence="6">
    <location>
        <begin position="130"/>
        <end position="306"/>
    </location>
</feature>
<dbReference type="SUPFAM" id="SSF51735">
    <property type="entry name" value="NAD(P)-binding Rossmann-fold domains"/>
    <property type="match status" value="1"/>
</dbReference>
<dbReference type="Pfam" id="PF02826">
    <property type="entry name" value="2-Hacid_dh_C"/>
    <property type="match status" value="1"/>
</dbReference>
<evidence type="ECO:0000313" key="7">
    <source>
        <dbReference type="EMBL" id="SFC06053.1"/>
    </source>
</evidence>
<dbReference type="PANTHER" id="PTHR42789:SF1">
    <property type="entry name" value="D-ISOMER SPECIFIC 2-HYDROXYACID DEHYDROGENASE FAMILY PROTEIN (AFU_ORTHOLOGUE AFUA_6G10090)"/>
    <property type="match status" value="1"/>
</dbReference>
<keyword evidence="3" id="KW-0520">NAD</keyword>
<dbReference type="InterPro" id="IPR036291">
    <property type="entry name" value="NAD(P)-bd_dom_sf"/>
</dbReference>
<dbReference type="InterPro" id="IPR006139">
    <property type="entry name" value="D-isomer_2_OHA_DH_cat_dom"/>
</dbReference>
<protein>
    <submittedName>
        <fullName evidence="7">D-3-phosphoglycerate dehydrogenase</fullName>
    </submittedName>
</protein>
<evidence type="ECO:0000256" key="3">
    <source>
        <dbReference type="ARBA" id="ARBA00023027"/>
    </source>
</evidence>
<name>A0A1I1G9N8_9GAMM</name>
<organism evidence="7 8">
    <name type="scientific">Kushneria avicenniae</name>
    <dbReference type="NCBI Taxonomy" id="402385"/>
    <lineage>
        <taxon>Bacteria</taxon>
        <taxon>Pseudomonadati</taxon>
        <taxon>Pseudomonadota</taxon>
        <taxon>Gammaproteobacteria</taxon>
        <taxon>Oceanospirillales</taxon>
        <taxon>Halomonadaceae</taxon>
        <taxon>Kushneria</taxon>
    </lineage>
</organism>